<dbReference type="InterPro" id="IPR057334">
    <property type="entry name" value="PH_2nd_LRR"/>
</dbReference>
<evidence type="ECO:0000256" key="1">
    <source>
        <dbReference type="SAM" id="MobiDB-lite"/>
    </source>
</evidence>
<dbReference type="Pfam" id="PF25353">
    <property type="entry name" value="PH_2nd_LRR"/>
    <property type="match status" value="1"/>
</dbReference>
<evidence type="ECO:0000313" key="4">
    <source>
        <dbReference type="Proteomes" id="UP000266188"/>
    </source>
</evidence>
<feature type="region of interest" description="Disordered" evidence="1">
    <location>
        <begin position="1"/>
        <end position="76"/>
    </location>
</feature>
<comment type="caution">
    <text evidence="3">The sequence shown here is derived from an EMBL/GenBank/DDBJ whole genome shotgun (WGS) entry which is preliminary data.</text>
</comment>
<keyword evidence="4" id="KW-1185">Reference proteome</keyword>
<feature type="domain" description="PH" evidence="2">
    <location>
        <begin position="149"/>
        <end position="286"/>
    </location>
</feature>
<dbReference type="OrthoDB" id="120976at2759"/>
<proteinExistence type="predicted"/>
<dbReference type="PROSITE" id="PS50003">
    <property type="entry name" value="PH_DOMAIN"/>
    <property type="match status" value="1"/>
</dbReference>
<feature type="compositionally biased region" description="Basic and acidic residues" evidence="1">
    <location>
        <begin position="31"/>
        <end position="42"/>
    </location>
</feature>
<dbReference type="AlphaFoldDB" id="A0A3A2ZMD1"/>
<dbReference type="InterPro" id="IPR001849">
    <property type="entry name" value="PH_domain"/>
</dbReference>
<feature type="compositionally biased region" description="Polar residues" evidence="1">
    <location>
        <begin position="15"/>
        <end position="30"/>
    </location>
</feature>
<gene>
    <name evidence="3" type="ORF">PHISCL_09368</name>
</gene>
<sequence>MAESFGKKERRKSLSVFNPSSSTSILTGSVTHDRSPSDDVHTLKKKGRRNSGFFGRSNSIAKFQSGQDHRRPGTAESEIVSCAAASHFTLPETGRSRRKSMQKKRPSVFGSLRSLHSLEDDEKSLGRSKGSSVVDDEEVSDMRNGIGSMVLHHGEVQTTGGMWRRRSQYLVLTDTHLVRFKNQSKAADMFPMIPTSFARSTAGNRQSIASINSIQDTQLPASTDSSAGIPLNCIIAVYMLDEGKPSSSVEVAYLDERTHKASFVQMQTPDVQELNLWMVGIRSASELIRTADPLPFDQRSIEHVARMLQYERDYDPEVFRMFRVIQMASSKSPTRASSDDLTKLSPMGCYLVIGWHKLHLIPLQKASTRASVVSLTDLEMATSFGLMNLTSLSMEWGDDSLHLTFR</sequence>
<feature type="compositionally biased region" description="Basic residues" evidence="1">
    <location>
        <begin position="96"/>
        <end position="106"/>
    </location>
</feature>
<name>A0A3A2ZMD1_9EURO</name>
<accession>A0A3A2ZMD1</accession>
<organism evidence="3 4">
    <name type="scientific">Aspergillus sclerotialis</name>
    <dbReference type="NCBI Taxonomy" id="2070753"/>
    <lineage>
        <taxon>Eukaryota</taxon>
        <taxon>Fungi</taxon>
        <taxon>Dikarya</taxon>
        <taxon>Ascomycota</taxon>
        <taxon>Pezizomycotina</taxon>
        <taxon>Eurotiomycetes</taxon>
        <taxon>Eurotiomycetidae</taxon>
        <taxon>Eurotiales</taxon>
        <taxon>Aspergillaceae</taxon>
        <taxon>Aspergillus</taxon>
        <taxon>Aspergillus subgen. Polypaecilum</taxon>
    </lineage>
</organism>
<dbReference type="STRING" id="2070753.A0A3A2ZMD1"/>
<feature type="compositionally biased region" description="Polar residues" evidence="1">
    <location>
        <begin position="56"/>
        <end position="66"/>
    </location>
</feature>
<reference evidence="4" key="1">
    <citation type="submission" date="2017-02" db="EMBL/GenBank/DDBJ databases">
        <authorList>
            <person name="Tafer H."/>
            <person name="Lopandic K."/>
        </authorList>
    </citation>
    <scope>NUCLEOTIDE SEQUENCE [LARGE SCALE GENOMIC DNA]</scope>
    <source>
        <strain evidence="4">CBS 366.77</strain>
    </source>
</reference>
<dbReference type="Proteomes" id="UP000266188">
    <property type="component" value="Unassembled WGS sequence"/>
</dbReference>
<dbReference type="EMBL" id="MVGC01000582">
    <property type="protein sequence ID" value="RJE18291.1"/>
    <property type="molecule type" value="Genomic_DNA"/>
</dbReference>
<feature type="region of interest" description="Disordered" evidence="1">
    <location>
        <begin position="90"/>
        <end position="115"/>
    </location>
</feature>
<evidence type="ECO:0000259" key="2">
    <source>
        <dbReference type="PROSITE" id="PS50003"/>
    </source>
</evidence>
<evidence type="ECO:0000313" key="3">
    <source>
        <dbReference type="EMBL" id="RJE18291.1"/>
    </source>
</evidence>
<protein>
    <submittedName>
        <fullName evidence="3">Leucine Rich Repeat protein</fullName>
    </submittedName>
</protein>